<dbReference type="Pfam" id="PF00903">
    <property type="entry name" value="Glyoxalase"/>
    <property type="match status" value="1"/>
</dbReference>
<protein>
    <submittedName>
        <fullName evidence="2">VOC family protein</fullName>
    </submittedName>
</protein>
<evidence type="ECO:0000259" key="1">
    <source>
        <dbReference type="PROSITE" id="PS51819"/>
    </source>
</evidence>
<evidence type="ECO:0000313" key="3">
    <source>
        <dbReference type="Proteomes" id="UP001596143"/>
    </source>
</evidence>
<dbReference type="InterPro" id="IPR037523">
    <property type="entry name" value="VOC_core"/>
</dbReference>
<dbReference type="RefSeq" id="WP_270897375.1">
    <property type="nucleotide sequence ID" value="NZ_JBHSPF010000064.1"/>
</dbReference>
<dbReference type="SUPFAM" id="SSF54593">
    <property type="entry name" value="Glyoxalase/Bleomycin resistance protein/Dihydroxybiphenyl dioxygenase"/>
    <property type="match status" value="1"/>
</dbReference>
<dbReference type="Gene3D" id="3.10.180.10">
    <property type="entry name" value="2,3-Dihydroxybiphenyl 1,2-Dioxygenase, domain 1"/>
    <property type="match status" value="1"/>
</dbReference>
<evidence type="ECO:0000313" key="2">
    <source>
        <dbReference type="EMBL" id="MFC5629615.1"/>
    </source>
</evidence>
<gene>
    <name evidence="2" type="ORF">ACFPTR_12215</name>
</gene>
<proteinExistence type="predicted"/>
<accession>A0ABW0U9V2</accession>
<sequence length="116" mass="13315">MTTKIKNIFYRVNGNMGETIQFYEDVLGLSLQFNDRDQWAQFKLGDVTFALGGEEEVPDKLEANAVVTFEVENIEKMKTLLEEKGCWVSEIRDMGSHGSTCYFFDPATNIVQLYQK</sequence>
<dbReference type="EMBL" id="JBHSPF010000064">
    <property type="protein sequence ID" value="MFC5629615.1"/>
    <property type="molecule type" value="Genomic_DNA"/>
</dbReference>
<dbReference type="InterPro" id="IPR004360">
    <property type="entry name" value="Glyas_Fos-R_dOase_dom"/>
</dbReference>
<name>A0ABW0U9V2_9BACI</name>
<dbReference type="Proteomes" id="UP001596143">
    <property type="component" value="Unassembled WGS sequence"/>
</dbReference>
<dbReference type="InterPro" id="IPR029068">
    <property type="entry name" value="Glyas_Bleomycin-R_OHBP_Dase"/>
</dbReference>
<dbReference type="PROSITE" id="PS51819">
    <property type="entry name" value="VOC"/>
    <property type="match status" value="1"/>
</dbReference>
<keyword evidence="3" id="KW-1185">Reference proteome</keyword>
<organism evidence="2 3">
    <name type="scientific">Aliibacillus thermotolerans</name>
    <dbReference type="NCBI Taxonomy" id="1834418"/>
    <lineage>
        <taxon>Bacteria</taxon>
        <taxon>Bacillati</taxon>
        <taxon>Bacillota</taxon>
        <taxon>Bacilli</taxon>
        <taxon>Bacillales</taxon>
        <taxon>Bacillaceae</taxon>
        <taxon>Aliibacillus</taxon>
    </lineage>
</organism>
<reference evidence="3" key="1">
    <citation type="journal article" date="2019" name="Int. J. Syst. Evol. Microbiol.">
        <title>The Global Catalogue of Microorganisms (GCM) 10K type strain sequencing project: providing services to taxonomists for standard genome sequencing and annotation.</title>
        <authorList>
            <consortium name="The Broad Institute Genomics Platform"/>
            <consortium name="The Broad Institute Genome Sequencing Center for Infectious Disease"/>
            <person name="Wu L."/>
            <person name="Ma J."/>
        </authorList>
    </citation>
    <scope>NUCLEOTIDE SEQUENCE [LARGE SCALE GENOMIC DNA]</scope>
    <source>
        <strain evidence="3">CGMCC 1.15790</strain>
    </source>
</reference>
<comment type="caution">
    <text evidence="2">The sequence shown here is derived from an EMBL/GenBank/DDBJ whole genome shotgun (WGS) entry which is preliminary data.</text>
</comment>
<feature type="domain" description="VOC" evidence="1">
    <location>
        <begin position="4"/>
        <end position="116"/>
    </location>
</feature>